<evidence type="ECO:0000256" key="3">
    <source>
        <dbReference type="ARBA" id="ARBA00023125"/>
    </source>
</evidence>
<dbReference type="PATRIC" id="fig|1641875.4.peg.2775"/>
<organism evidence="6 7">
    <name type="scientific">Roseovarius atlanticus</name>
    <dbReference type="NCBI Taxonomy" id="1641875"/>
    <lineage>
        <taxon>Bacteria</taxon>
        <taxon>Pseudomonadati</taxon>
        <taxon>Pseudomonadota</taxon>
        <taxon>Alphaproteobacteria</taxon>
        <taxon>Rhodobacterales</taxon>
        <taxon>Roseobacteraceae</taxon>
        <taxon>Roseovarius</taxon>
    </lineage>
</organism>
<dbReference type="InterPro" id="IPR005119">
    <property type="entry name" value="LysR_subst-bd"/>
</dbReference>
<dbReference type="CDD" id="cd05466">
    <property type="entry name" value="PBP2_LTTR_substrate"/>
    <property type="match status" value="1"/>
</dbReference>
<dbReference type="PANTHER" id="PTHR30537">
    <property type="entry name" value="HTH-TYPE TRANSCRIPTIONAL REGULATOR"/>
    <property type="match status" value="1"/>
</dbReference>
<feature type="domain" description="HTH lysR-type" evidence="5">
    <location>
        <begin position="8"/>
        <end position="65"/>
    </location>
</feature>
<comment type="caution">
    <text evidence="6">The sequence shown here is derived from an EMBL/GenBank/DDBJ whole genome shotgun (WGS) entry which is preliminary data.</text>
</comment>
<gene>
    <name evidence="6" type="ORF">XM53_03830</name>
</gene>
<dbReference type="PRINTS" id="PR00039">
    <property type="entry name" value="HTHLYSR"/>
</dbReference>
<dbReference type="InterPro" id="IPR058163">
    <property type="entry name" value="LysR-type_TF_proteobact-type"/>
</dbReference>
<dbReference type="InterPro" id="IPR000847">
    <property type="entry name" value="LysR_HTH_N"/>
</dbReference>
<protein>
    <submittedName>
        <fullName evidence="6">LysR family transcriptional regulator</fullName>
    </submittedName>
</protein>
<keyword evidence="2" id="KW-0805">Transcription regulation</keyword>
<dbReference type="InterPro" id="IPR036388">
    <property type="entry name" value="WH-like_DNA-bd_sf"/>
</dbReference>
<reference evidence="6 7" key="1">
    <citation type="submission" date="2015-04" db="EMBL/GenBank/DDBJ databases">
        <title>The draft genome sequence of Roseovarius sp.R12b.</title>
        <authorList>
            <person name="Li G."/>
            <person name="Lai Q."/>
            <person name="Shao Z."/>
            <person name="Yan P."/>
        </authorList>
    </citation>
    <scope>NUCLEOTIDE SEQUENCE [LARGE SCALE GENOMIC DNA]</scope>
    <source>
        <strain evidence="6 7">R12B</strain>
    </source>
</reference>
<dbReference type="GO" id="GO:0043565">
    <property type="term" value="F:sequence-specific DNA binding"/>
    <property type="evidence" value="ECO:0007669"/>
    <property type="project" value="TreeGrafter"/>
</dbReference>
<dbReference type="SUPFAM" id="SSF53850">
    <property type="entry name" value="Periplasmic binding protein-like II"/>
    <property type="match status" value="1"/>
</dbReference>
<evidence type="ECO:0000256" key="4">
    <source>
        <dbReference type="ARBA" id="ARBA00023163"/>
    </source>
</evidence>
<comment type="similarity">
    <text evidence="1">Belongs to the LysR transcriptional regulatory family.</text>
</comment>
<accession>A0A0T5NXS2</accession>
<dbReference type="GO" id="GO:0006351">
    <property type="term" value="P:DNA-templated transcription"/>
    <property type="evidence" value="ECO:0007669"/>
    <property type="project" value="TreeGrafter"/>
</dbReference>
<sequence length="298" mass="33219">MVSRMSDLDWSLIRAFLAVAETGSLSAAARMVGASQPTLGRQVRQLEEQLEQVLFHRQPKGLDLTDSGRSLLEPARAMHRAMVEIELTAAGQQTQATGAVRVTASETVSVYILPPILARLRAEHPGISIDLMPSDSTENLLFREADIAVRMYRPEQLELVARHLGDFPLSLFASRGYLQRAGRPRTFADLYDHPLIGYDRNEEIIRGMQERGMPASREMFAFRCDSHTVGWEMVRAGCGIGFGMKALGTLHDDVEDLDFDIDLPRLPAWLATHQALRNTPRIAVVWEALAKGLKPYLS</sequence>
<evidence type="ECO:0000256" key="1">
    <source>
        <dbReference type="ARBA" id="ARBA00009437"/>
    </source>
</evidence>
<keyword evidence="3" id="KW-0238">DNA-binding</keyword>
<dbReference type="Gene3D" id="1.10.10.10">
    <property type="entry name" value="Winged helix-like DNA-binding domain superfamily/Winged helix DNA-binding domain"/>
    <property type="match status" value="1"/>
</dbReference>
<dbReference type="Pfam" id="PF00126">
    <property type="entry name" value="HTH_1"/>
    <property type="match status" value="1"/>
</dbReference>
<dbReference type="PANTHER" id="PTHR30537:SF3">
    <property type="entry name" value="TRANSCRIPTIONAL REGULATORY PROTEIN"/>
    <property type="match status" value="1"/>
</dbReference>
<keyword evidence="4" id="KW-0804">Transcription</keyword>
<dbReference type="EMBL" id="LAXJ01000003">
    <property type="protein sequence ID" value="KRS13720.1"/>
    <property type="molecule type" value="Genomic_DNA"/>
</dbReference>
<evidence type="ECO:0000259" key="5">
    <source>
        <dbReference type="PROSITE" id="PS50931"/>
    </source>
</evidence>
<dbReference type="Proteomes" id="UP000051295">
    <property type="component" value="Unassembled WGS sequence"/>
</dbReference>
<dbReference type="Pfam" id="PF03466">
    <property type="entry name" value="LysR_substrate"/>
    <property type="match status" value="1"/>
</dbReference>
<keyword evidence="7" id="KW-1185">Reference proteome</keyword>
<dbReference type="Gene3D" id="3.40.190.290">
    <property type="match status" value="1"/>
</dbReference>
<name>A0A0T5NXS2_9RHOB</name>
<evidence type="ECO:0000313" key="6">
    <source>
        <dbReference type="EMBL" id="KRS13720.1"/>
    </source>
</evidence>
<dbReference type="STRING" id="1641875.XM53_03830"/>
<evidence type="ECO:0000256" key="2">
    <source>
        <dbReference type="ARBA" id="ARBA00023015"/>
    </source>
</evidence>
<dbReference type="AlphaFoldDB" id="A0A0T5NXS2"/>
<dbReference type="GO" id="GO:0003700">
    <property type="term" value="F:DNA-binding transcription factor activity"/>
    <property type="evidence" value="ECO:0007669"/>
    <property type="project" value="InterPro"/>
</dbReference>
<dbReference type="InterPro" id="IPR036390">
    <property type="entry name" value="WH_DNA-bd_sf"/>
</dbReference>
<dbReference type="OrthoDB" id="9798121at2"/>
<dbReference type="FunFam" id="1.10.10.10:FF:000001">
    <property type="entry name" value="LysR family transcriptional regulator"/>
    <property type="match status" value="1"/>
</dbReference>
<dbReference type="PROSITE" id="PS50931">
    <property type="entry name" value="HTH_LYSR"/>
    <property type="match status" value="1"/>
</dbReference>
<proteinExistence type="inferred from homology"/>
<evidence type="ECO:0000313" key="7">
    <source>
        <dbReference type="Proteomes" id="UP000051295"/>
    </source>
</evidence>
<dbReference type="SUPFAM" id="SSF46785">
    <property type="entry name" value="Winged helix' DNA-binding domain"/>
    <property type="match status" value="1"/>
</dbReference>